<sequence length="254" mass="27982">MFPSGSGRELWLYLRRGPRVGSAELVLNLQSPATLRVSSGGRQTPSSAEPPLNPRLPRLPLSIAISVIGGIFAIGLLTLIIFSASIIGTYNTQKSNGLLIEAKEDANRVSLSTLKSKFNELGQITDAQFDQLTKLFVNYAEARTSDNAGAVLNFVKETVPNVDQSTFKELMQIVSSTRDSFAERQRELVDLVRVYNTPLETFPSNFVLKFFGFEKKKALIVITSDTKRAFETGIDEPATLFQKNPTPIGPVEKK</sequence>
<evidence type="ECO:0000256" key="3">
    <source>
        <dbReference type="ARBA" id="ARBA00022692"/>
    </source>
</evidence>
<keyword evidence="4 6" id="KW-1133">Transmembrane helix</keyword>
<proteinExistence type="inferred from homology"/>
<comment type="caution">
    <text evidence="7">The sequence shown here is derived from an EMBL/GenBank/DDBJ whole genome shotgun (WGS) entry which is preliminary data.</text>
</comment>
<evidence type="ECO:0000256" key="6">
    <source>
        <dbReference type="SAM" id="Phobius"/>
    </source>
</evidence>
<evidence type="ECO:0000256" key="2">
    <source>
        <dbReference type="ARBA" id="ARBA00008854"/>
    </source>
</evidence>
<dbReference type="AlphaFoldDB" id="A0A556QJD4"/>
<dbReference type="InterPro" id="IPR007156">
    <property type="entry name" value="MamQ_LemA"/>
</dbReference>
<evidence type="ECO:0000256" key="1">
    <source>
        <dbReference type="ARBA" id="ARBA00004167"/>
    </source>
</evidence>
<dbReference type="Gene3D" id="1.20.1440.20">
    <property type="entry name" value="LemA-like domain"/>
    <property type="match status" value="1"/>
</dbReference>
<reference evidence="7 8" key="1">
    <citation type="submission" date="2019-07" db="EMBL/GenBank/DDBJ databases">
        <title>Description of 53C-WASEF.</title>
        <authorList>
            <person name="Pitt A."/>
            <person name="Hahn M.W."/>
        </authorList>
    </citation>
    <scope>NUCLEOTIDE SEQUENCE [LARGE SCALE GENOMIC DNA]</scope>
    <source>
        <strain evidence="7 8">53C-WASEF</strain>
    </source>
</reference>
<comment type="similarity">
    <text evidence="2">Belongs to the LemA family.</text>
</comment>
<evidence type="ECO:0000313" key="8">
    <source>
        <dbReference type="Proteomes" id="UP000315648"/>
    </source>
</evidence>
<dbReference type="Proteomes" id="UP000315648">
    <property type="component" value="Unassembled WGS sequence"/>
</dbReference>
<keyword evidence="3 6" id="KW-0812">Transmembrane</keyword>
<gene>
    <name evidence="7" type="ORF">FPL22_11610</name>
</gene>
<protein>
    <submittedName>
        <fullName evidence="7">LemA family protein</fullName>
    </submittedName>
</protein>
<name>A0A556QJD4_9BACT</name>
<feature type="transmembrane region" description="Helical" evidence="6">
    <location>
        <begin position="61"/>
        <end position="87"/>
    </location>
</feature>
<dbReference type="InterPro" id="IPR023353">
    <property type="entry name" value="LemA-like_dom_sf"/>
</dbReference>
<organism evidence="7 8">
    <name type="scientific">Rariglobus hedericola</name>
    <dbReference type="NCBI Taxonomy" id="2597822"/>
    <lineage>
        <taxon>Bacteria</taxon>
        <taxon>Pseudomonadati</taxon>
        <taxon>Verrucomicrobiota</taxon>
        <taxon>Opitutia</taxon>
        <taxon>Opitutales</taxon>
        <taxon>Opitutaceae</taxon>
        <taxon>Rariglobus</taxon>
    </lineage>
</organism>
<evidence type="ECO:0000256" key="4">
    <source>
        <dbReference type="ARBA" id="ARBA00022989"/>
    </source>
</evidence>
<dbReference type="GO" id="GO:0016020">
    <property type="term" value="C:membrane"/>
    <property type="evidence" value="ECO:0007669"/>
    <property type="project" value="UniProtKB-SubCell"/>
</dbReference>
<evidence type="ECO:0000313" key="7">
    <source>
        <dbReference type="EMBL" id="TSJ76765.1"/>
    </source>
</evidence>
<accession>A0A556QJD4</accession>
<dbReference type="EMBL" id="VMBG01000002">
    <property type="protein sequence ID" value="TSJ76765.1"/>
    <property type="molecule type" value="Genomic_DNA"/>
</dbReference>
<comment type="subcellular location">
    <subcellularLocation>
        <location evidence="1">Membrane</location>
        <topology evidence="1">Single-pass membrane protein</topology>
    </subcellularLocation>
</comment>
<dbReference type="Pfam" id="PF04011">
    <property type="entry name" value="LemA"/>
    <property type="match status" value="1"/>
</dbReference>
<keyword evidence="8" id="KW-1185">Reference proteome</keyword>
<dbReference type="SUPFAM" id="SSF140478">
    <property type="entry name" value="LemA-like"/>
    <property type="match status" value="1"/>
</dbReference>
<evidence type="ECO:0000256" key="5">
    <source>
        <dbReference type="ARBA" id="ARBA00023136"/>
    </source>
</evidence>
<keyword evidence="5 6" id="KW-0472">Membrane</keyword>